<feature type="compositionally biased region" description="Basic and acidic residues" evidence="1">
    <location>
        <begin position="1"/>
        <end position="12"/>
    </location>
</feature>
<evidence type="ECO:0000256" key="1">
    <source>
        <dbReference type="SAM" id="MobiDB-lite"/>
    </source>
</evidence>
<reference evidence="2 3" key="1">
    <citation type="submission" date="2017-06" db="EMBL/GenBank/DDBJ databases">
        <title>Cmopartive genomic analysis of Ambrosia Fusariam Clade fungi.</title>
        <authorList>
            <person name="Stajich J.E."/>
            <person name="Carrillo J."/>
            <person name="Kijimoto T."/>
            <person name="Eskalen A."/>
            <person name="O'Donnell K."/>
            <person name="Kasson M."/>
        </authorList>
    </citation>
    <scope>NUCLEOTIDE SEQUENCE [LARGE SCALE GENOMIC DNA]</scope>
    <source>
        <strain evidence="2 3">NRRL 20438</strain>
    </source>
</reference>
<proteinExistence type="predicted"/>
<comment type="caution">
    <text evidence="2">The sequence shown here is derived from an EMBL/GenBank/DDBJ whole genome shotgun (WGS) entry which is preliminary data.</text>
</comment>
<protein>
    <submittedName>
        <fullName evidence="2">Uncharacterized protein</fullName>
    </submittedName>
</protein>
<accession>A0A428RIC1</accession>
<gene>
    <name evidence="2" type="ORF">CDV31_017335</name>
</gene>
<dbReference type="Proteomes" id="UP000288429">
    <property type="component" value="Unassembled WGS sequence"/>
</dbReference>
<evidence type="ECO:0000313" key="2">
    <source>
        <dbReference type="EMBL" id="RSL77265.1"/>
    </source>
</evidence>
<organism evidence="2 3">
    <name type="scientific">Fusarium ambrosium</name>
    <dbReference type="NCBI Taxonomy" id="131363"/>
    <lineage>
        <taxon>Eukaryota</taxon>
        <taxon>Fungi</taxon>
        <taxon>Dikarya</taxon>
        <taxon>Ascomycota</taxon>
        <taxon>Pezizomycotina</taxon>
        <taxon>Sordariomycetes</taxon>
        <taxon>Hypocreomycetidae</taxon>
        <taxon>Hypocreales</taxon>
        <taxon>Nectriaceae</taxon>
        <taxon>Fusarium</taxon>
        <taxon>Fusarium solani species complex</taxon>
    </lineage>
</organism>
<dbReference type="EMBL" id="NIZV01001125">
    <property type="protein sequence ID" value="RSL77265.1"/>
    <property type="molecule type" value="Genomic_DNA"/>
</dbReference>
<feature type="region of interest" description="Disordered" evidence="1">
    <location>
        <begin position="1"/>
        <end position="74"/>
    </location>
</feature>
<sequence length="153" mass="16558">MPTLRRRSDSPHDPAPSGQGSGPYRQRSNTTDKSSTSEGSQVSRVELREFRSITVEPSNAASSSPYRATESGPDSQQSALSLAFCFEGNQVKLGEINGLKGDNLRSQLMNDAGAAQKIIDCHIEKSSYEEGFCILTKPELAAAFADADRFNAR</sequence>
<evidence type="ECO:0000313" key="3">
    <source>
        <dbReference type="Proteomes" id="UP000288429"/>
    </source>
</evidence>
<keyword evidence="3" id="KW-1185">Reference proteome</keyword>
<feature type="compositionally biased region" description="Polar residues" evidence="1">
    <location>
        <begin position="55"/>
        <end position="74"/>
    </location>
</feature>
<feature type="compositionally biased region" description="Polar residues" evidence="1">
    <location>
        <begin position="26"/>
        <end position="43"/>
    </location>
</feature>
<name>A0A428RIC1_9HYPO</name>
<dbReference type="AlphaFoldDB" id="A0A428RIC1"/>